<keyword evidence="2" id="KW-1185">Reference proteome</keyword>
<organism evidence="1 2">
    <name type="scientific">Cerrena zonata</name>
    <dbReference type="NCBI Taxonomy" id="2478898"/>
    <lineage>
        <taxon>Eukaryota</taxon>
        <taxon>Fungi</taxon>
        <taxon>Dikarya</taxon>
        <taxon>Basidiomycota</taxon>
        <taxon>Agaricomycotina</taxon>
        <taxon>Agaricomycetes</taxon>
        <taxon>Polyporales</taxon>
        <taxon>Cerrenaceae</taxon>
        <taxon>Cerrena</taxon>
    </lineage>
</organism>
<accession>A0AAW0FN95</accession>
<comment type="caution">
    <text evidence="1">The sequence shown here is derived from an EMBL/GenBank/DDBJ whole genome shotgun (WGS) entry which is preliminary data.</text>
</comment>
<sequence>MRHTLAAKGKILLFVLCVLGLFAGFLYRKYRPPWEFYRELATVELGESKSLLGASGSGQRYVKFKQLQGAGFNNQAQEIHLFHHLALLTNRVYVYQPFMWRHRMELQPLSGFLLGPTQGSLSSQVWDEVCPLEKVKNVTFDAEYEHRWKQATEGLDGPDECIYVENWILNWGFLESTAIHEIWPEYRKYLHSHYRWPSHIADMIHRSQTQLNLRPEPSSTEGEPYLALHFRRGDFEEHCQHLARTNQSFTSWTTLPEIQSTSVFPPRLDPFTPSSVVEHCYPDLRRILEAIDAQIRSRPHIRAIYILHDGALGPHTSIHSILSNSICIA</sequence>
<reference evidence="1 2" key="1">
    <citation type="submission" date="2022-09" db="EMBL/GenBank/DDBJ databases">
        <authorList>
            <person name="Palmer J.M."/>
        </authorList>
    </citation>
    <scope>NUCLEOTIDE SEQUENCE [LARGE SCALE GENOMIC DNA]</scope>
    <source>
        <strain evidence="1 2">DSM 7382</strain>
    </source>
</reference>
<dbReference type="EMBL" id="JASBNA010000040">
    <property type="protein sequence ID" value="KAK7681622.1"/>
    <property type="molecule type" value="Genomic_DNA"/>
</dbReference>
<dbReference type="Gene3D" id="3.40.50.11350">
    <property type="match status" value="1"/>
</dbReference>
<evidence type="ECO:0000313" key="1">
    <source>
        <dbReference type="EMBL" id="KAK7681622.1"/>
    </source>
</evidence>
<proteinExistence type="predicted"/>
<evidence type="ECO:0000313" key="2">
    <source>
        <dbReference type="Proteomes" id="UP001385951"/>
    </source>
</evidence>
<name>A0AAW0FN95_9APHY</name>
<dbReference type="AlphaFoldDB" id="A0AAW0FN95"/>
<gene>
    <name evidence="1" type="ORF">QCA50_015355</name>
</gene>
<evidence type="ECO:0008006" key="3">
    <source>
        <dbReference type="Google" id="ProtNLM"/>
    </source>
</evidence>
<dbReference type="Proteomes" id="UP001385951">
    <property type="component" value="Unassembled WGS sequence"/>
</dbReference>
<protein>
    <recommendedName>
        <fullName evidence="3">O-fucosyltransferase family protein</fullName>
    </recommendedName>
</protein>